<evidence type="ECO:0000259" key="3">
    <source>
        <dbReference type="Pfam" id="PF07833"/>
    </source>
</evidence>
<dbReference type="KEGG" id="ohi:H8790_03110"/>
<evidence type="ECO:0000256" key="1">
    <source>
        <dbReference type="SAM" id="MobiDB-lite"/>
    </source>
</evidence>
<dbReference type="Pfam" id="PF07833">
    <property type="entry name" value="Cu_amine_oxidN1"/>
    <property type="match status" value="1"/>
</dbReference>
<dbReference type="InterPro" id="IPR036582">
    <property type="entry name" value="Mao_N_sf"/>
</dbReference>
<feature type="region of interest" description="Disordered" evidence="1">
    <location>
        <begin position="188"/>
        <end position="210"/>
    </location>
</feature>
<dbReference type="SUPFAM" id="SSF55383">
    <property type="entry name" value="Copper amine oxidase, domain N"/>
    <property type="match status" value="1"/>
</dbReference>
<protein>
    <submittedName>
        <fullName evidence="4">Copper amine oxidase N-terminal domain-containing protein</fullName>
    </submittedName>
</protein>
<feature type="domain" description="Copper amine oxidase-like N-terminal" evidence="3">
    <location>
        <begin position="250"/>
        <end position="345"/>
    </location>
</feature>
<evidence type="ECO:0000313" key="4">
    <source>
        <dbReference type="EMBL" id="QNL45042.1"/>
    </source>
</evidence>
<keyword evidence="2" id="KW-0732">Signal</keyword>
<feature type="chain" id="PRO_5028869053" evidence="2">
    <location>
        <begin position="24"/>
        <end position="381"/>
    </location>
</feature>
<keyword evidence="5" id="KW-1185">Reference proteome</keyword>
<dbReference type="RefSeq" id="WP_187333561.1">
    <property type="nucleotide sequence ID" value="NZ_CP060490.1"/>
</dbReference>
<gene>
    <name evidence="4" type="ORF">H8790_03110</name>
</gene>
<dbReference type="AlphaFoldDB" id="A0A7G9B661"/>
<name>A0A7G9B661_9FIRM</name>
<organism evidence="4 5">
    <name type="scientific">Oscillibacter hominis</name>
    <dbReference type="NCBI Taxonomy" id="2763056"/>
    <lineage>
        <taxon>Bacteria</taxon>
        <taxon>Bacillati</taxon>
        <taxon>Bacillota</taxon>
        <taxon>Clostridia</taxon>
        <taxon>Eubacteriales</taxon>
        <taxon>Oscillospiraceae</taxon>
        <taxon>Oscillibacter</taxon>
    </lineage>
</organism>
<reference evidence="4 5" key="1">
    <citation type="submission" date="2020-08" db="EMBL/GenBank/DDBJ databases">
        <authorList>
            <person name="Liu C."/>
            <person name="Sun Q."/>
        </authorList>
    </citation>
    <scope>NUCLEOTIDE SEQUENCE [LARGE SCALE GENOMIC DNA]</scope>
    <source>
        <strain evidence="4 5">NSJ-62</strain>
    </source>
</reference>
<proteinExistence type="predicted"/>
<dbReference type="Gene3D" id="3.30.457.10">
    <property type="entry name" value="Copper amine oxidase-like, N-terminal domain"/>
    <property type="match status" value="1"/>
</dbReference>
<dbReference type="Proteomes" id="UP000515960">
    <property type="component" value="Chromosome"/>
</dbReference>
<feature type="signal peptide" evidence="2">
    <location>
        <begin position="1"/>
        <end position="23"/>
    </location>
</feature>
<dbReference type="EMBL" id="CP060490">
    <property type="protein sequence ID" value="QNL45042.1"/>
    <property type="molecule type" value="Genomic_DNA"/>
</dbReference>
<evidence type="ECO:0000313" key="5">
    <source>
        <dbReference type="Proteomes" id="UP000515960"/>
    </source>
</evidence>
<dbReference type="InterPro" id="IPR012854">
    <property type="entry name" value="Cu_amine_oxidase-like_N"/>
</dbReference>
<sequence length="381" mass="39929">MRKKITALLLALCLCLPWGAAVAAEPGGRAVFEAGEADAKGCFDVTLRLYDVRFNVFSFSLRYDPDTVRAVDETGAAVSGFDGFGEKADASWLSAIGTSLDTGSGRVEVTGYVNPGQSFTTDGKEAVAGVANVGASGVEVFTFHFQRTGTKPVSIALEPTDELPAGGSILDAGYSCAATYEVKLPTELGTGGSVTDEGTAGEGTAGSDPGTITVKPALTADELVQNSIFLQIGNRAAVVNGSVTAIYPGEPDVYAYINGAGRTMVPVRFVAERLGATVEWDHGVVEVRTEDTVIRLPVGSKEYTVNGVARTMDTATIRPSHGRTMVPIRFVAEGLGYEVEYDTTYHMAIISSRSWTMGGGTENTALSQANGLLVLYGGFVM</sequence>
<evidence type="ECO:0000256" key="2">
    <source>
        <dbReference type="SAM" id="SignalP"/>
    </source>
</evidence>
<accession>A0A7G9B661</accession>